<dbReference type="InterPro" id="IPR000835">
    <property type="entry name" value="HTH_MarR-typ"/>
</dbReference>
<dbReference type="PROSITE" id="PS50995">
    <property type="entry name" value="HTH_MARR_2"/>
    <property type="match status" value="1"/>
</dbReference>
<proteinExistence type="predicted"/>
<reference evidence="5 6" key="1">
    <citation type="submission" date="2020-11" db="EMBL/GenBank/DDBJ databases">
        <title>Fusibacter basophilias sp. nov.</title>
        <authorList>
            <person name="Qiu D."/>
        </authorList>
    </citation>
    <scope>NUCLEOTIDE SEQUENCE [LARGE SCALE GENOMIC DNA]</scope>
    <source>
        <strain evidence="5 6">Q10-2</strain>
    </source>
</reference>
<evidence type="ECO:0000313" key="6">
    <source>
        <dbReference type="Proteomes" id="UP000614200"/>
    </source>
</evidence>
<dbReference type="EMBL" id="JADKNH010000003">
    <property type="protein sequence ID" value="MBF4692629.1"/>
    <property type="molecule type" value="Genomic_DNA"/>
</dbReference>
<accession>A0ABR9ZSN8</accession>
<dbReference type="Proteomes" id="UP000614200">
    <property type="component" value="Unassembled WGS sequence"/>
</dbReference>
<dbReference type="PANTHER" id="PTHR42756:SF1">
    <property type="entry name" value="TRANSCRIPTIONAL REPRESSOR OF EMRAB OPERON"/>
    <property type="match status" value="1"/>
</dbReference>
<dbReference type="SUPFAM" id="SSF46785">
    <property type="entry name" value="Winged helix' DNA-binding domain"/>
    <property type="match status" value="1"/>
</dbReference>
<dbReference type="PANTHER" id="PTHR42756">
    <property type="entry name" value="TRANSCRIPTIONAL REGULATOR, MARR"/>
    <property type="match status" value="1"/>
</dbReference>
<keyword evidence="3" id="KW-0804">Transcription</keyword>
<feature type="domain" description="HTH marR-type" evidence="4">
    <location>
        <begin position="1"/>
        <end position="138"/>
    </location>
</feature>
<dbReference type="SMART" id="SM00347">
    <property type="entry name" value="HTH_MARR"/>
    <property type="match status" value="1"/>
</dbReference>
<evidence type="ECO:0000256" key="2">
    <source>
        <dbReference type="ARBA" id="ARBA00023125"/>
    </source>
</evidence>
<organism evidence="5 6">
    <name type="scientific">Fusibacter ferrireducens</name>
    <dbReference type="NCBI Taxonomy" id="2785058"/>
    <lineage>
        <taxon>Bacteria</taxon>
        <taxon>Bacillati</taxon>
        <taxon>Bacillota</taxon>
        <taxon>Clostridia</taxon>
        <taxon>Eubacteriales</taxon>
        <taxon>Eubacteriales Family XII. Incertae Sedis</taxon>
        <taxon>Fusibacter</taxon>
    </lineage>
</organism>
<keyword evidence="2" id="KW-0238">DNA-binding</keyword>
<protein>
    <submittedName>
        <fullName evidence="5">MarR family transcriptional regulator</fullName>
    </submittedName>
</protein>
<evidence type="ECO:0000313" key="5">
    <source>
        <dbReference type="EMBL" id="MBF4692629.1"/>
    </source>
</evidence>
<evidence type="ECO:0000259" key="4">
    <source>
        <dbReference type="PROSITE" id="PS50995"/>
    </source>
</evidence>
<gene>
    <name evidence="5" type="ORF">ISU02_05845</name>
</gene>
<keyword evidence="6" id="KW-1185">Reference proteome</keyword>
<dbReference type="InterPro" id="IPR036388">
    <property type="entry name" value="WH-like_DNA-bd_sf"/>
</dbReference>
<dbReference type="Gene3D" id="1.10.10.10">
    <property type="entry name" value="Winged helix-like DNA-binding domain superfamily/Winged helix DNA-binding domain"/>
    <property type="match status" value="1"/>
</dbReference>
<dbReference type="InterPro" id="IPR036390">
    <property type="entry name" value="WH_DNA-bd_sf"/>
</dbReference>
<evidence type="ECO:0000256" key="3">
    <source>
        <dbReference type="ARBA" id="ARBA00023163"/>
    </source>
</evidence>
<name>A0ABR9ZSN8_9FIRM</name>
<dbReference type="RefSeq" id="WP_194700870.1">
    <property type="nucleotide sequence ID" value="NZ_JADKNH010000003.1"/>
</dbReference>
<dbReference type="Pfam" id="PF01047">
    <property type="entry name" value="MarR"/>
    <property type="match status" value="1"/>
</dbReference>
<keyword evidence="1" id="KW-0805">Transcription regulation</keyword>
<evidence type="ECO:0000256" key="1">
    <source>
        <dbReference type="ARBA" id="ARBA00023015"/>
    </source>
</evidence>
<comment type="caution">
    <text evidence="5">The sequence shown here is derived from an EMBL/GenBank/DDBJ whole genome shotgun (WGS) entry which is preliminary data.</text>
</comment>
<sequence>MAKLHLMSKLGIIYLNWSRKLQKDLVPFKITLKQQFVLRQLMKKEYLLPSQIADMLYCDRPTASVIIKNMEKNKWIVKEKDPENGKQYFVKITEIGREKFNALGGASGPEAMVRHDPLKCLDESEREVLDALLTKVMLNL</sequence>